<evidence type="ECO:0000313" key="2">
    <source>
        <dbReference type="Proteomes" id="UP000190648"/>
    </source>
</evidence>
<dbReference type="AlphaFoldDB" id="A0A1V4JWD5"/>
<evidence type="ECO:0000313" key="1">
    <source>
        <dbReference type="EMBL" id="OPJ76519.1"/>
    </source>
</evidence>
<gene>
    <name evidence="1" type="ORF">AV530_016187</name>
</gene>
<organism evidence="1 2">
    <name type="scientific">Patagioenas fasciata monilis</name>
    <dbReference type="NCBI Taxonomy" id="372326"/>
    <lineage>
        <taxon>Eukaryota</taxon>
        <taxon>Metazoa</taxon>
        <taxon>Chordata</taxon>
        <taxon>Craniata</taxon>
        <taxon>Vertebrata</taxon>
        <taxon>Euteleostomi</taxon>
        <taxon>Archelosauria</taxon>
        <taxon>Archosauria</taxon>
        <taxon>Dinosauria</taxon>
        <taxon>Saurischia</taxon>
        <taxon>Theropoda</taxon>
        <taxon>Coelurosauria</taxon>
        <taxon>Aves</taxon>
        <taxon>Neognathae</taxon>
        <taxon>Neoaves</taxon>
        <taxon>Columbimorphae</taxon>
        <taxon>Columbiformes</taxon>
        <taxon>Columbidae</taxon>
        <taxon>Patagioenas</taxon>
    </lineage>
</organism>
<comment type="caution">
    <text evidence="1">The sequence shown here is derived from an EMBL/GenBank/DDBJ whole genome shotgun (WGS) entry which is preliminary data.</text>
</comment>
<name>A0A1V4JWD5_PATFA</name>
<dbReference type="EMBL" id="LSYS01005643">
    <property type="protein sequence ID" value="OPJ76519.1"/>
    <property type="molecule type" value="Genomic_DNA"/>
</dbReference>
<proteinExistence type="predicted"/>
<protein>
    <submittedName>
        <fullName evidence="1">Uncharacterized protein</fullName>
    </submittedName>
</protein>
<reference evidence="1 2" key="1">
    <citation type="submission" date="2016-02" db="EMBL/GenBank/DDBJ databases">
        <title>Band-tailed pigeon sequencing and assembly.</title>
        <authorList>
            <person name="Soares A.E."/>
            <person name="Novak B.J."/>
            <person name="Rice E.S."/>
            <person name="O'Connell B."/>
            <person name="Chang D."/>
            <person name="Weber S."/>
            <person name="Shapiro B."/>
        </authorList>
    </citation>
    <scope>NUCLEOTIDE SEQUENCE [LARGE SCALE GENOMIC DNA]</scope>
    <source>
        <strain evidence="1">BTP2013</strain>
        <tissue evidence="1">Blood</tissue>
    </source>
</reference>
<accession>A0A1V4JWD5</accession>
<sequence>MVLTKQQQSCSPSHYVLLMFLLPPGLRSISEAPVGSAKNRCKKNRNSEQSSGIHSWIFFDCFHKDEACITEVTYLDKRNH</sequence>
<keyword evidence="2" id="KW-1185">Reference proteome</keyword>
<dbReference type="Proteomes" id="UP000190648">
    <property type="component" value="Unassembled WGS sequence"/>
</dbReference>